<feature type="non-terminal residue" evidence="2">
    <location>
        <position position="1"/>
    </location>
</feature>
<organism evidence="2">
    <name type="scientific">Arion vulgaris</name>
    <dbReference type="NCBI Taxonomy" id="1028688"/>
    <lineage>
        <taxon>Eukaryota</taxon>
        <taxon>Metazoa</taxon>
        <taxon>Spiralia</taxon>
        <taxon>Lophotrochozoa</taxon>
        <taxon>Mollusca</taxon>
        <taxon>Gastropoda</taxon>
        <taxon>Heterobranchia</taxon>
        <taxon>Euthyneura</taxon>
        <taxon>Panpulmonata</taxon>
        <taxon>Eupulmonata</taxon>
        <taxon>Stylommatophora</taxon>
        <taxon>Helicina</taxon>
        <taxon>Arionoidea</taxon>
        <taxon>Arionidae</taxon>
        <taxon>Arion</taxon>
    </lineage>
</organism>
<reference evidence="2" key="1">
    <citation type="submission" date="2014-12" db="EMBL/GenBank/DDBJ databases">
        <title>Insight into the proteome of Arion vulgaris.</title>
        <authorList>
            <person name="Aradska J."/>
            <person name="Bulat T."/>
            <person name="Smidak R."/>
            <person name="Sarate P."/>
            <person name="Gangsoo J."/>
            <person name="Sialana F."/>
            <person name="Bilban M."/>
            <person name="Lubec G."/>
        </authorList>
    </citation>
    <scope>NUCLEOTIDE SEQUENCE</scope>
    <source>
        <tissue evidence="2">Skin</tissue>
    </source>
</reference>
<dbReference type="EMBL" id="HACG01038436">
    <property type="protein sequence ID" value="CEK85301.1"/>
    <property type="molecule type" value="Transcribed_RNA"/>
</dbReference>
<feature type="coiled-coil region" evidence="1">
    <location>
        <begin position="16"/>
        <end position="43"/>
    </location>
</feature>
<evidence type="ECO:0000256" key="1">
    <source>
        <dbReference type="SAM" id="Coils"/>
    </source>
</evidence>
<dbReference type="AlphaFoldDB" id="A0A0B7AZ09"/>
<feature type="non-terminal residue" evidence="2">
    <location>
        <position position="360"/>
    </location>
</feature>
<protein>
    <submittedName>
        <fullName evidence="2">Uncharacterized protein</fullName>
    </submittedName>
</protein>
<gene>
    <name evidence="2" type="primary">ORF147333</name>
</gene>
<name>A0A0B7AZ09_9EUPU</name>
<accession>A0A0B7AZ09</accession>
<sequence length="360" mass="42595">ELQESMRAYLCRSANLSDAERDLKELQQSKLKLEAELLSLREDSERTQHSALCKTKEKEEAILKLEEQRILTQDYKKRYDKQMEASEDKIRLVEAELTKVTSDRHRLERRETTLIAQVETLQSLLDDRNLTMETLERRNMDIQSHLQQLQQRNTDLQVQVESLQKVSTQNDEQKQSVAEFNFQISRLKQQNIDLERRIATALRDKQGQEDRIVLSEREKERLERRIKRLEAGEQGRRELETKVEKMVSIERECRRLELKLDRLSGLEKDKLNLEEKLEKIQLDLRKEKTSNESLSTEKQVLETKLVNLQNSKITGTSEEIVQLKMKITLMETAEKERSALERELKLVKQEKEVVEAEKLQ</sequence>
<proteinExistence type="predicted"/>
<evidence type="ECO:0000313" key="2">
    <source>
        <dbReference type="EMBL" id="CEK85301.1"/>
    </source>
</evidence>
<keyword evidence="1" id="KW-0175">Coiled coil</keyword>
<feature type="coiled-coil region" evidence="1">
    <location>
        <begin position="76"/>
        <end position="357"/>
    </location>
</feature>